<keyword evidence="15" id="KW-1185">Reference proteome</keyword>
<dbReference type="OrthoDB" id="8876749at2759"/>
<evidence type="ECO:0000256" key="7">
    <source>
        <dbReference type="ARBA" id="ARBA00023040"/>
    </source>
</evidence>
<evidence type="ECO:0000256" key="11">
    <source>
        <dbReference type="RuleBase" id="RU004423"/>
    </source>
</evidence>
<reference evidence="14" key="2">
    <citation type="submission" date="2025-09" db="UniProtKB">
        <authorList>
            <consortium name="Ensembl"/>
        </authorList>
    </citation>
    <scope>IDENTIFICATION</scope>
</reference>
<keyword evidence="5 12" id="KW-0812">Transmembrane</keyword>
<feature type="transmembrane region" description="Helical" evidence="13">
    <location>
        <begin position="177"/>
        <end position="203"/>
    </location>
</feature>
<organism evidence="14 15">
    <name type="scientific">Leptobrachium leishanense</name>
    <name type="common">Leishan spiny toad</name>
    <dbReference type="NCBI Taxonomy" id="445787"/>
    <lineage>
        <taxon>Eukaryota</taxon>
        <taxon>Metazoa</taxon>
        <taxon>Chordata</taxon>
        <taxon>Craniata</taxon>
        <taxon>Vertebrata</taxon>
        <taxon>Euteleostomi</taxon>
        <taxon>Amphibia</taxon>
        <taxon>Batrachia</taxon>
        <taxon>Anura</taxon>
        <taxon>Pelobatoidea</taxon>
        <taxon>Megophryidae</taxon>
        <taxon>Leptobrachium</taxon>
    </lineage>
</organism>
<reference evidence="14" key="1">
    <citation type="submission" date="2025-08" db="UniProtKB">
        <authorList>
            <consortium name="Ensembl"/>
        </authorList>
    </citation>
    <scope>IDENTIFICATION</scope>
</reference>
<dbReference type="Proteomes" id="UP000694569">
    <property type="component" value="Unplaced"/>
</dbReference>
<dbReference type="Pfam" id="PF05296">
    <property type="entry name" value="TAS2R"/>
    <property type="match status" value="1"/>
</dbReference>
<feature type="transmembrane region" description="Helical" evidence="13">
    <location>
        <begin position="80"/>
        <end position="105"/>
    </location>
</feature>
<evidence type="ECO:0000256" key="2">
    <source>
        <dbReference type="ARBA" id="ARBA00007376"/>
    </source>
</evidence>
<dbReference type="PANTHER" id="PTHR11394:SF47">
    <property type="entry name" value="TASTE RECEPTOR TYPE 2 MEMBER 40"/>
    <property type="match status" value="1"/>
</dbReference>
<feature type="transmembrane region" description="Helical" evidence="13">
    <location>
        <begin position="16"/>
        <end position="44"/>
    </location>
</feature>
<dbReference type="Ensembl" id="ENSLLET00000038183.1">
    <property type="protein sequence ID" value="ENSLLEP00000036761.1"/>
    <property type="gene ID" value="ENSLLEG00000023275.1"/>
</dbReference>
<keyword evidence="10 12" id="KW-0807">Transducer</keyword>
<dbReference type="GeneTree" id="ENSGT01150000286961"/>
<dbReference type="GO" id="GO:0004930">
    <property type="term" value="F:G protein-coupled receptor activity"/>
    <property type="evidence" value="ECO:0007669"/>
    <property type="project" value="UniProtKB-KW"/>
</dbReference>
<feature type="transmembrane region" description="Helical" evidence="13">
    <location>
        <begin position="233"/>
        <end position="252"/>
    </location>
</feature>
<accession>A0A8C5QFG1</accession>
<keyword evidence="7 12" id="KW-0297">G-protein coupled receptor</keyword>
<dbReference type="SUPFAM" id="SSF81321">
    <property type="entry name" value="Family A G protein-coupled receptor-like"/>
    <property type="match status" value="1"/>
</dbReference>
<evidence type="ECO:0000256" key="3">
    <source>
        <dbReference type="ARBA" id="ARBA00022480"/>
    </source>
</evidence>
<keyword evidence="9 12" id="KW-0675">Receptor</keyword>
<dbReference type="AlphaFoldDB" id="A0A8C5QFG1"/>
<evidence type="ECO:0000313" key="15">
    <source>
        <dbReference type="Proteomes" id="UP000694569"/>
    </source>
</evidence>
<evidence type="ECO:0000313" key="14">
    <source>
        <dbReference type="Ensembl" id="ENSLLEP00000036761.1"/>
    </source>
</evidence>
<dbReference type="GO" id="GO:0033038">
    <property type="term" value="F:bitter taste receptor activity"/>
    <property type="evidence" value="ECO:0007669"/>
    <property type="project" value="InterPro"/>
</dbReference>
<feature type="transmembrane region" description="Helical" evidence="13">
    <location>
        <begin position="258"/>
        <end position="279"/>
    </location>
</feature>
<keyword evidence="4 12" id="KW-0716">Sensory transduction</keyword>
<feature type="transmembrane region" description="Helical" evidence="13">
    <location>
        <begin position="126"/>
        <end position="151"/>
    </location>
</feature>
<evidence type="ECO:0000256" key="6">
    <source>
        <dbReference type="ARBA" id="ARBA00022989"/>
    </source>
</evidence>
<evidence type="ECO:0000256" key="8">
    <source>
        <dbReference type="ARBA" id="ARBA00023136"/>
    </source>
</evidence>
<evidence type="ECO:0000256" key="1">
    <source>
        <dbReference type="ARBA" id="ARBA00004141"/>
    </source>
</evidence>
<dbReference type="Gene3D" id="1.20.1070.10">
    <property type="entry name" value="Rhodopsin 7-helix transmembrane proteins"/>
    <property type="match status" value="1"/>
</dbReference>
<evidence type="ECO:0000256" key="10">
    <source>
        <dbReference type="ARBA" id="ARBA00023224"/>
    </source>
</evidence>
<evidence type="ECO:0000256" key="4">
    <source>
        <dbReference type="ARBA" id="ARBA00022606"/>
    </source>
</evidence>
<evidence type="ECO:0000256" key="13">
    <source>
        <dbReference type="SAM" id="Phobius"/>
    </source>
</evidence>
<evidence type="ECO:0000256" key="5">
    <source>
        <dbReference type="ARBA" id="ARBA00022692"/>
    </source>
</evidence>
<keyword evidence="6 13" id="KW-1133">Transmembrane helix</keyword>
<name>A0A8C5QFG1_9ANUR</name>
<comment type="subcellular location">
    <subcellularLocation>
        <location evidence="1 12">Membrane</location>
        <topology evidence="1 12">Multi-pass membrane protein</topology>
    </subcellularLocation>
</comment>
<keyword evidence="8 12" id="KW-0472">Membrane</keyword>
<dbReference type="PANTHER" id="PTHR11394">
    <property type="entry name" value="TASTE RECEPTOR TYPE 2"/>
    <property type="match status" value="1"/>
</dbReference>
<comment type="similarity">
    <text evidence="2 11">Belongs to the G-protein coupled receptor T2R family.</text>
</comment>
<protein>
    <recommendedName>
        <fullName evidence="12">Taste receptor type 2</fullName>
    </recommendedName>
</protein>
<proteinExistence type="inferred from homology"/>
<evidence type="ECO:0000256" key="12">
    <source>
        <dbReference type="RuleBase" id="RU004424"/>
    </source>
</evidence>
<dbReference type="GO" id="GO:0016020">
    <property type="term" value="C:membrane"/>
    <property type="evidence" value="ECO:0007669"/>
    <property type="project" value="UniProtKB-SubCell"/>
</dbReference>
<evidence type="ECO:0000256" key="9">
    <source>
        <dbReference type="ARBA" id="ARBA00023170"/>
    </source>
</evidence>
<sequence>MQVYILHNQKMDFIRIIIQAVLAFEIIPGVCANVFIIYVILYGFHKKHYLSTSYKILLALSSSNVIYAFMNAAYVKYRHILLSATTFSFTSCAWLTSFLCIFYFFKIISFSSRFLTQVKMKIDTYVPRLILVVEVVSLGSGCLSMVSVYTIPISNTSIAVNSFSSDTLGSTDDGDNIIWANFIPMGIPLLLGFITTFCVFRYLKLHSHRMKAGSVGSDSLKAHQTAANTMIRLLLFILIMYVMLILYCFGVFPSVNFGFYLVVIISVSFTPVQSFLIIFGNPKLKEACLERIRCRNTAKH</sequence>
<keyword evidence="3 12" id="KW-0919">Taste</keyword>
<dbReference type="InterPro" id="IPR007960">
    <property type="entry name" value="TAS2R"/>
</dbReference>